<proteinExistence type="predicted"/>
<dbReference type="SUPFAM" id="SSF52047">
    <property type="entry name" value="RNI-like"/>
    <property type="match status" value="1"/>
</dbReference>
<sequence>MDWLLVSKLQLEECNMITEAGFFGIDLNCGKKLKTLSLVICFGVKHLNYAFPLESLVIRNCPGVGNVTIVVSCETNLVAVNLSGCVNITDKLAELHGGSLESLIIDGCRHVTDATFSSNFKLLLVT</sequence>
<evidence type="ECO:0000313" key="1">
    <source>
        <dbReference type="EMBL" id="WMV28289.1"/>
    </source>
</evidence>
<accession>A0AAF0QQH2</accession>
<dbReference type="AlphaFoldDB" id="A0AAF0QQH2"/>
<keyword evidence="2" id="KW-1185">Reference proteome</keyword>
<dbReference type="EMBL" id="CP133616">
    <property type="protein sequence ID" value="WMV28289.1"/>
    <property type="molecule type" value="Genomic_DNA"/>
</dbReference>
<dbReference type="Gene3D" id="3.80.10.10">
    <property type="entry name" value="Ribonuclease Inhibitor"/>
    <property type="match status" value="1"/>
</dbReference>
<organism evidence="1 2">
    <name type="scientific">Solanum verrucosum</name>
    <dbReference type="NCBI Taxonomy" id="315347"/>
    <lineage>
        <taxon>Eukaryota</taxon>
        <taxon>Viridiplantae</taxon>
        <taxon>Streptophyta</taxon>
        <taxon>Embryophyta</taxon>
        <taxon>Tracheophyta</taxon>
        <taxon>Spermatophyta</taxon>
        <taxon>Magnoliopsida</taxon>
        <taxon>eudicotyledons</taxon>
        <taxon>Gunneridae</taxon>
        <taxon>Pentapetalae</taxon>
        <taxon>asterids</taxon>
        <taxon>lamiids</taxon>
        <taxon>Solanales</taxon>
        <taxon>Solanaceae</taxon>
        <taxon>Solanoideae</taxon>
        <taxon>Solaneae</taxon>
        <taxon>Solanum</taxon>
    </lineage>
</organism>
<gene>
    <name evidence="1" type="ORF">MTR67_021674</name>
</gene>
<dbReference type="InterPro" id="IPR032675">
    <property type="entry name" value="LRR_dom_sf"/>
</dbReference>
<name>A0AAF0QQH2_SOLVR</name>
<reference evidence="1" key="1">
    <citation type="submission" date="2023-08" db="EMBL/GenBank/DDBJ databases">
        <title>A de novo genome assembly of Solanum verrucosum Schlechtendal, a Mexican diploid species geographically isolated from the other diploid A-genome species in potato relatives.</title>
        <authorList>
            <person name="Hosaka K."/>
        </authorList>
    </citation>
    <scope>NUCLEOTIDE SEQUENCE</scope>
    <source>
        <tissue evidence="1">Young leaves</tissue>
    </source>
</reference>
<evidence type="ECO:0000313" key="2">
    <source>
        <dbReference type="Proteomes" id="UP001234989"/>
    </source>
</evidence>
<dbReference type="Proteomes" id="UP001234989">
    <property type="component" value="Chromosome 5"/>
</dbReference>
<protein>
    <submittedName>
        <fullName evidence="1">Uncharacterized protein</fullName>
    </submittedName>
</protein>